<comment type="caution">
    <text evidence="2">The sequence shown here is derived from an EMBL/GenBank/DDBJ whole genome shotgun (WGS) entry which is preliminary data.</text>
</comment>
<dbReference type="Pfam" id="PF03732">
    <property type="entry name" value="Retrotrans_gag"/>
    <property type="match status" value="1"/>
</dbReference>
<feature type="domain" description="Retrotransposon gag" evidence="1">
    <location>
        <begin position="84"/>
        <end position="141"/>
    </location>
</feature>
<dbReference type="AlphaFoldDB" id="A0A7J0GED4"/>
<reference evidence="2 3" key="1">
    <citation type="submission" date="2019-07" db="EMBL/GenBank/DDBJ databases">
        <title>De Novo Assembly of kiwifruit Actinidia rufa.</title>
        <authorList>
            <person name="Sugita-Konishi S."/>
            <person name="Sato K."/>
            <person name="Mori E."/>
            <person name="Abe Y."/>
            <person name="Kisaki G."/>
            <person name="Hamano K."/>
            <person name="Suezawa K."/>
            <person name="Otani M."/>
            <person name="Fukuda T."/>
            <person name="Manabe T."/>
            <person name="Gomi K."/>
            <person name="Tabuchi M."/>
            <person name="Akimitsu K."/>
            <person name="Kataoka I."/>
        </authorList>
    </citation>
    <scope>NUCLEOTIDE SEQUENCE [LARGE SCALE GENOMIC DNA]</scope>
    <source>
        <strain evidence="3">cv. Fuchu</strain>
    </source>
</reference>
<evidence type="ECO:0000259" key="1">
    <source>
        <dbReference type="Pfam" id="PF03732"/>
    </source>
</evidence>
<sequence length="199" mass="23455">MGDMTTLAETIRENLHDVESEISFVKKVVTGSAHIVPMFFHKVKVPEPKSFGGAWSAKELKKFLWDIEQYFKTTRIPDGEKVSFTSMYLSDDAKLWWRMRMGDETRLLIEIWDTLKKELKDQFLPCNLSWVARELLWRLKAYRHREGICETIQFPVVGYQGHVRGRQTLQFHEWVVELGVVEITSLRHQRFALCNCCCR</sequence>
<name>A0A7J0GED4_9ERIC</name>
<protein>
    <recommendedName>
        <fullName evidence="1">Retrotransposon gag domain-containing protein</fullName>
    </recommendedName>
</protein>
<evidence type="ECO:0000313" key="2">
    <source>
        <dbReference type="EMBL" id="GFZ09167.1"/>
    </source>
</evidence>
<keyword evidence="3" id="KW-1185">Reference proteome</keyword>
<organism evidence="2 3">
    <name type="scientific">Actinidia rufa</name>
    <dbReference type="NCBI Taxonomy" id="165716"/>
    <lineage>
        <taxon>Eukaryota</taxon>
        <taxon>Viridiplantae</taxon>
        <taxon>Streptophyta</taxon>
        <taxon>Embryophyta</taxon>
        <taxon>Tracheophyta</taxon>
        <taxon>Spermatophyta</taxon>
        <taxon>Magnoliopsida</taxon>
        <taxon>eudicotyledons</taxon>
        <taxon>Gunneridae</taxon>
        <taxon>Pentapetalae</taxon>
        <taxon>asterids</taxon>
        <taxon>Ericales</taxon>
        <taxon>Actinidiaceae</taxon>
        <taxon>Actinidia</taxon>
    </lineage>
</organism>
<dbReference type="OrthoDB" id="1939000at2759"/>
<gene>
    <name evidence="2" type="ORF">Acr_20g0009750</name>
</gene>
<accession>A0A7J0GED4</accession>
<dbReference type="Proteomes" id="UP000585474">
    <property type="component" value="Unassembled WGS sequence"/>
</dbReference>
<dbReference type="InterPro" id="IPR005162">
    <property type="entry name" value="Retrotrans_gag_dom"/>
</dbReference>
<dbReference type="EMBL" id="BJWL01000020">
    <property type="protein sequence ID" value="GFZ09167.1"/>
    <property type="molecule type" value="Genomic_DNA"/>
</dbReference>
<proteinExistence type="predicted"/>
<evidence type="ECO:0000313" key="3">
    <source>
        <dbReference type="Proteomes" id="UP000585474"/>
    </source>
</evidence>